<evidence type="ECO:0000313" key="2">
    <source>
        <dbReference type="Proteomes" id="UP000299102"/>
    </source>
</evidence>
<proteinExistence type="predicted"/>
<accession>A0A4C1SAZ7</accession>
<evidence type="ECO:0000313" key="1">
    <source>
        <dbReference type="EMBL" id="GBO99348.1"/>
    </source>
</evidence>
<comment type="caution">
    <text evidence="1">The sequence shown here is derived from an EMBL/GenBank/DDBJ whole genome shotgun (WGS) entry which is preliminary data.</text>
</comment>
<organism evidence="1 2">
    <name type="scientific">Eumeta variegata</name>
    <name type="common">Bagworm moth</name>
    <name type="synonym">Eumeta japonica</name>
    <dbReference type="NCBI Taxonomy" id="151549"/>
    <lineage>
        <taxon>Eukaryota</taxon>
        <taxon>Metazoa</taxon>
        <taxon>Ecdysozoa</taxon>
        <taxon>Arthropoda</taxon>
        <taxon>Hexapoda</taxon>
        <taxon>Insecta</taxon>
        <taxon>Pterygota</taxon>
        <taxon>Neoptera</taxon>
        <taxon>Endopterygota</taxon>
        <taxon>Lepidoptera</taxon>
        <taxon>Glossata</taxon>
        <taxon>Ditrysia</taxon>
        <taxon>Tineoidea</taxon>
        <taxon>Psychidae</taxon>
        <taxon>Oiketicinae</taxon>
        <taxon>Eumeta</taxon>
    </lineage>
</organism>
<gene>
    <name evidence="1" type="ORF">EVAR_584_1</name>
</gene>
<dbReference type="EMBL" id="BGZK01000002">
    <property type="protein sequence ID" value="GBO99348.1"/>
    <property type="molecule type" value="Genomic_DNA"/>
</dbReference>
<dbReference type="Proteomes" id="UP000299102">
    <property type="component" value="Unassembled WGS sequence"/>
</dbReference>
<reference evidence="1 2" key="1">
    <citation type="journal article" date="2019" name="Commun. Biol.">
        <title>The bagworm genome reveals a unique fibroin gene that provides high tensile strength.</title>
        <authorList>
            <person name="Kono N."/>
            <person name="Nakamura H."/>
            <person name="Ohtoshi R."/>
            <person name="Tomita M."/>
            <person name="Numata K."/>
            <person name="Arakawa K."/>
        </authorList>
    </citation>
    <scope>NUCLEOTIDE SEQUENCE [LARGE SCALE GENOMIC DNA]</scope>
</reference>
<sequence>MEMATLTTDFGDVKNSNRHAEMEDSVANGVGGGSELVISVQPTAGGACAVAKRFFYTSLLKRYSSSLLPIRLMLHNAILSSNIRRNKFDGVPWSQLIQRCRAPTPLAPAPATAIRNTLISLKIFLLHKFCNPLRRKIMFRDPEIWRKATRDLALIEESLTLSESRLLSNIPQRRNPSNASAKPYIDKYDPLEKQKF</sequence>
<dbReference type="AlphaFoldDB" id="A0A4C1SAZ7"/>
<name>A0A4C1SAZ7_EUMVA</name>
<keyword evidence="2" id="KW-1185">Reference proteome</keyword>
<protein>
    <submittedName>
        <fullName evidence="1">Uncharacterized protein</fullName>
    </submittedName>
</protein>